<reference evidence="6 7" key="1">
    <citation type="submission" date="2023-07" db="EMBL/GenBank/DDBJ databases">
        <title>The novel representative of Negativicutes class, Anaeroselena agilis gen. nov. sp. nov.</title>
        <authorList>
            <person name="Prokofeva M.I."/>
            <person name="Elcheninov A.G."/>
            <person name="Klyukina A."/>
            <person name="Kublanov I.V."/>
            <person name="Frolov E.N."/>
            <person name="Podosokorskaya O.A."/>
        </authorList>
    </citation>
    <scope>NUCLEOTIDE SEQUENCE [LARGE SCALE GENOMIC DNA]</scope>
    <source>
        <strain evidence="6 7">4137-cl</strain>
    </source>
</reference>
<dbReference type="InterPro" id="IPR002641">
    <property type="entry name" value="PNPLA_dom"/>
</dbReference>
<gene>
    <name evidence="6" type="ORF">Q4T40_09315</name>
</gene>
<dbReference type="Pfam" id="PF01734">
    <property type="entry name" value="Patatin"/>
    <property type="match status" value="1"/>
</dbReference>
<proteinExistence type="predicted"/>
<evidence type="ECO:0000313" key="7">
    <source>
        <dbReference type="Proteomes" id="UP001254848"/>
    </source>
</evidence>
<dbReference type="PANTHER" id="PTHR14226">
    <property type="entry name" value="NEUROPATHY TARGET ESTERASE/SWISS CHEESE D.MELANOGASTER"/>
    <property type="match status" value="1"/>
</dbReference>
<feature type="active site" description="Nucleophile" evidence="4">
    <location>
        <position position="55"/>
    </location>
</feature>
<dbReference type="SUPFAM" id="SSF52151">
    <property type="entry name" value="FabD/lysophospholipase-like"/>
    <property type="match status" value="1"/>
</dbReference>
<dbReference type="PROSITE" id="PS51635">
    <property type="entry name" value="PNPLA"/>
    <property type="match status" value="1"/>
</dbReference>
<feature type="short sequence motif" description="GXSXG" evidence="4">
    <location>
        <begin position="53"/>
        <end position="57"/>
    </location>
</feature>
<dbReference type="Proteomes" id="UP001254848">
    <property type="component" value="Unassembled WGS sequence"/>
</dbReference>
<dbReference type="PANTHER" id="PTHR14226:SF29">
    <property type="entry name" value="NEUROPATHY TARGET ESTERASE SWS"/>
    <property type="match status" value="1"/>
</dbReference>
<protein>
    <submittedName>
        <fullName evidence="6">Patatin-like phospholipase family protein</fullName>
    </submittedName>
</protein>
<evidence type="ECO:0000256" key="4">
    <source>
        <dbReference type="PROSITE-ProRule" id="PRU01161"/>
    </source>
</evidence>
<evidence type="ECO:0000313" key="6">
    <source>
        <dbReference type="EMBL" id="MDT8901437.1"/>
    </source>
</evidence>
<dbReference type="InterPro" id="IPR016035">
    <property type="entry name" value="Acyl_Trfase/lysoPLipase"/>
</dbReference>
<feature type="short sequence motif" description="GXGXXG" evidence="4">
    <location>
        <begin position="26"/>
        <end position="31"/>
    </location>
</feature>
<name>A0ABU3NX99_9FIRM</name>
<accession>A0ABU3NX99</accession>
<keyword evidence="7" id="KW-1185">Reference proteome</keyword>
<evidence type="ECO:0000256" key="1">
    <source>
        <dbReference type="ARBA" id="ARBA00022801"/>
    </source>
</evidence>
<feature type="domain" description="PNPLA" evidence="5">
    <location>
        <begin position="22"/>
        <end position="219"/>
    </location>
</feature>
<evidence type="ECO:0000259" key="5">
    <source>
        <dbReference type="PROSITE" id="PS51635"/>
    </source>
</evidence>
<evidence type="ECO:0000256" key="2">
    <source>
        <dbReference type="ARBA" id="ARBA00022963"/>
    </source>
</evidence>
<dbReference type="EMBL" id="JAUOZS010000001">
    <property type="protein sequence ID" value="MDT8901437.1"/>
    <property type="molecule type" value="Genomic_DNA"/>
</dbReference>
<dbReference type="CDD" id="cd07205">
    <property type="entry name" value="Pat_PNPLA6_PNPLA7_NTE1_like"/>
    <property type="match status" value="1"/>
</dbReference>
<keyword evidence="1 4" id="KW-0378">Hydrolase</keyword>
<feature type="active site" description="Proton acceptor" evidence="4">
    <location>
        <position position="206"/>
    </location>
</feature>
<organism evidence="6 7">
    <name type="scientific">Anaeroselena agilis</name>
    <dbReference type="NCBI Taxonomy" id="3063788"/>
    <lineage>
        <taxon>Bacteria</taxon>
        <taxon>Bacillati</taxon>
        <taxon>Bacillota</taxon>
        <taxon>Negativicutes</taxon>
        <taxon>Acetonemataceae</taxon>
        <taxon>Anaeroselena</taxon>
    </lineage>
</organism>
<keyword evidence="2 4" id="KW-0442">Lipid degradation</keyword>
<dbReference type="InterPro" id="IPR050301">
    <property type="entry name" value="NTE"/>
</dbReference>
<keyword evidence="3 4" id="KW-0443">Lipid metabolism</keyword>
<feature type="short sequence motif" description="DGA/G" evidence="4">
    <location>
        <begin position="206"/>
        <end position="208"/>
    </location>
</feature>
<sequence>MGERIVVKVNGRGYGRRPKVGVALSGGGVRGAAHIGVLRVLAENNIPVDMIAGTSAGAVIATLYACGYQARELESMAATLKAGELIDLKLTVGELFKQGVKWLFGNRARFWSVLPGGIVKGDKIERYLAGLVQRKTFKDTRIPLAVTAVDAISGDTVFFVSPREGWREILNARYFTAAPLSEAVRASISVPGIFSPKKYRGLLLVDGAVKNNLPTDILHHMGAEVIIAVDLGYSGQPNEDLRTVSEIVLQCIDIMNREVTLLKGVRYADIVIRPEVFDIGFKQNGYMAQCIARGAKAAWELIGEIGRLTKG</sequence>
<dbReference type="Gene3D" id="3.40.1090.10">
    <property type="entry name" value="Cytosolic phospholipase A2 catalytic domain"/>
    <property type="match status" value="2"/>
</dbReference>
<dbReference type="RefSeq" id="WP_413779949.1">
    <property type="nucleotide sequence ID" value="NZ_JAUOZS010000001.1"/>
</dbReference>
<evidence type="ECO:0000256" key="3">
    <source>
        <dbReference type="ARBA" id="ARBA00023098"/>
    </source>
</evidence>
<comment type="caution">
    <text evidence="6">The sequence shown here is derived from an EMBL/GenBank/DDBJ whole genome shotgun (WGS) entry which is preliminary data.</text>
</comment>